<dbReference type="GO" id="GO:0016592">
    <property type="term" value="C:mediator complex"/>
    <property type="evidence" value="ECO:0007669"/>
    <property type="project" value="InterPro"/>
</dbReference>
<dbReference type="GO" id="GO:0006357">
    <property type="term" value="P:regulation of transcription by RNA polymerase II"/>
    <property type="evidence" value="ECO:0007669"/>
    <property type="project" value="InterPro"/>
</dbReference>
<keyword evidence="4 8" id="KW-0805">Transcription regulation</keyword>
<dbReference type="GO" id="GO:0006369">
    <property type="term" value="P:termination of RNA polymerase II transcription"/>
    <property type="evidence" value="ECO:0007669"/>
    <property type="project" value="TreeGrafter"/>
</dbReference>
<evidence type="ECO:0000313" key="9">
    <source>
        <dbReference type="EMBL" id="KAG0691072.1"/>
    </source>
</evidence>
<dbReference type="EMBL" id="PUHW01000009">
    <property type="protein sequence ID" value="KAG0691072.1"/>
    <property type="molecule type" value="Genomic_DNA"/>
</dbReference>
<evidence type="ECO:0000256" key="8">
    <source>
        <dbReference type="RuleBase" id="RU364150"/>
    </source>
</evidence>
<dbReference type="OrthoDB" id="5348092at2759"/>
<reference evidence="9" key="1">
    <citation type="submission" date="2020-11" db="EMBL/GenBank/DDBJ databases">
        <title>Kefir isolates.</title>
        <authorList>
            <person name="Marcisauskas S."/>
            <person name="Kim Y."/>
            <person name="Blasche S."/>
        </authorList>
    </citation>
    <scope>NUCLEOTIDE SEQUENCE</scope>
    <source>
        <strain evidence="9">Olga-1</strain>
    </source>
</reference>
<name>A0A9P6WR67_9ASCO</name>
<dbReference type="GO" id="GO:0070847">
    <property type="term" value="C:core mediator complex"/>
    <property type="evidence" value="ECO:0007669"/>
    <property type="project" value="TreeGrafter"/>
</dbReference>
<dbReference type="AlphaFoldDB" id="A0A9P6WR67"/>
<comment type="caution">
    <text evidence="9">The sequence shown here is derived from an EMBL/GenBank/DDBJ whole genome shotgun (WGS) entry which is preliminary data.</text>
</comment>
<keyword evidence="6 8" id="KW-0539">Nucleus</keyword>
<evidence type="ECO:0000256" key="4">
    <source>
        <dbReference type="ARBA" id="ARBA00023015"/>
    </source>
</evidence>
<comment type="similarity">
    <text evidence="2 8">Belongs to the Mediator complex subunit 18 family.</text>
</comment>
<comment type="subunit">
    <text evidence="8">Component of the Mediator complex.</text>
</comment>
<sequence length="269" mass="30358">MVQQLSLTTQVERYKIQRLLLTLETLTGNISSPMHKHSVILKPRYPFTPENIPGKVNQIDSYRIRMNRIWEDGYPIKFESIDQIGADIFGESITKPSENINSSIWTLQLSDIPAGGKNSVLIQNIYETTIYQTDDVIGYLDELGYMHETEFWTNGVRFYYGNVILELSHIYILDNKTDAIDVDLNITDGSNTTNITSKLKLLDGSGNCHVKAYVNVGALTDLESVSLGIKQLESLKRELSEIVELHIPDRTVMDSRINSRIANSGSSNN</sequence>
<dbReference type="PANTHER" id="PTHR13321">
    <property type="entry name" value="MEDIATOR OF RNA POLYMERASE II TRANSCRIPTION, SUBUNIT 18"/>
    <property type="match status" value="1"/>
</dbReference>
<evidence type="ECO:0000256" key="1">
    <source>
        <dbReference type="ARBA" id="ARBA00004123"/>
    </source>
</evidence>
<dbReference type="Pfam" id="PF09637">
    <property type="entry name" value="Med18"/>
    <property type="match status" value="1"/>
</dbReference>
<evidence type="ECO:0000256" key="3">
    <source>
        <dbReference type="ARBA" id="ARBA00019612"/>
    </source>
</evidence>
<evidence type="ECO:0000313" key="10">
    <source>
        <dbReference type="Proteomes" id="UP000697127"/>
    </source>
</evidence>
<keyword evidence="5 8" id="KW-0804">Transcription</keyword>
<evidence type="ECO:0000256" key="6">
    <source>
        <dbReference type="ARBA" id="ARBA00023242"/>
    </source>
</evidence>
<evidence type="ECO:0000256" key="2">
    <source>
        <dbReference type="ARBA" id="ARBA00009814"/>
    </source>
</evidence>
<gene>
    <name evidence="9" type="primary">SRB5</name>
    <name evidence="8" type="synonym">MED18</name>
    <name evidence="9" type="ORF">C6P40_005299</name>
</gene>
<proteinExistence type="inferred from homology"/>
<comment type="function">
    <text evidence="8">Component of the Mediator complex, a coactivator involved in the regulated transcription of nearly all RNA polymerase II-dependent genes. Mediator functions as a bridge to convey information from gene-specific regulatory proteins to the basal RNA polymerase II transcription machinery. Mediator is recruited to promoters by direct interactions with regulatory proteins and serves as a scaffold for the assembly of a functional preinitiation complex with RNA polymerase II and the general transcription factors.</text>
</comment>
<keyword evidence="8" id="KW-0010">Activator</keyword>
<evidence type="ECO:0000256" key="7">
    <source>
        <dbReference type="ARBA" id="ARBA00032012"/>
    </source>
</evidence>
<dbReference type="Proteomes" id="UP000697127">
    <property type="component" value="Unassembled WGS sequence"/>
</dbReference>
<accession>A0A9P6WR67</accession>
<dbReference type="PANTHER" id="PTHR13321:SF2">
    <property type="entry name" value="MEDIATOR OF RNA POLYMERASE II TRANSCRIPTION SUBUNIT 18"/>
    <property type="match status" value="1"/>
</dbReference>
<organism evidence="9 10">
    <name type="scientific">Pichia californica</name>
    <dbReference type="NCBI Taxonomy" id="460514"/>
    <lineage>
        <taxon>Eukaryota</taxon>
        <taxon>Fungi</taxon>
        <taxon>Dikarya</taxon>
        <taxon>Ascomycota</taxon>
        <taxon>Saccharomycotina</taxon>
        <taxon>Pichiomycetes</taxon>
        <taxon>Pichiales</taxon>
        <taxon>Pichiaceae</taxon>
        <taxon>Pichia</taxon>
    </lineage>
</organism>
<protein>
    <recommendedName>
        <fullName evidence="3 8">Mediator of RNA polymerase II transcription subunit 18</fullName>
    </recommendedName>
    <alternativeName>
        <fullName evidence="7 8">Mediator complex subunit 18</fullName>
    </alternativeName>
</protein>
<evidence type="ECO:0000256" key="5">
    <source>
        <dbReference type="ARBA" id="ARBA00023163"/>
    </source>
</evidence>
<dbReference type="GO" id="GO:0003712">
    <property type="term" value="F:transcription coregulator activity"/>
    <property type="evidence" value="ECO:0007669"/>
    <property type="project" value="InterPro"/>
</dbReference>
<keyword evidence="10" id="KW-1185">Reference proteome</keyword>
<dbReference type="InterPro" id="IPR019095">
    <property type="entry name" value="Mediator_Med18"/>
</dbReference>
<comment type="subcellular location">
    <subcellularLocation>
        <location evidence="1 8">Nucleus</location>
    </subcellularLocation>
</comment>
<dbReference type="Gene3D" id="2.40.320.10">
    <property type="entry name" value="Hypothetical Protein Pfu-838710-001"/>
    <property type="match status" value="1"/>
</dbReference>